<evidence type="ECO:0000313" key="1">
    <source>
        <dbReference type="EMBL" id="EKB25809.1"/>
    </source>
</evidence>
<dbReference type="HOGENOM" id="CLU_3113714_0_0_6"/>
<dbReference type="EMBL" id="AGWR01000040">
    <property type="protein sequence ID" value="EKB25809.1"/>
    <property type="molecule type" value="Genomic_DNA"/>
</dbReference>
<dbReference type="AlphaFoldDB" id="K1K1T2"/>
<name>K1K1T2_9GAMM</name>
<proteinExistence type="predicted"/>
<comment type="caution">
    <text evidence="1">The sequence shown here is derived from an EMBL/GenBank/DDBJ whole genome shotgun (WGS) entry which is preliminary data.</text>
</comment>
<evidence type="ECO:0000313" key="2">
    <source>
        <dbReference type="Proteomes" id="UP000005149"/>
    </source>
</evidence>
<reference evidence="1 2" key="1">
    <citation type="submission" date="2012-06" db="EMBL/GenBank/DDBJ databases">
        <title>The Genome Sequence of Aeromonas hydrophila SSU.</title>
        <authorList>
            <consortium name="The Broad Institute Genome Sequencing Platform"/>
            <person name="Earl A."/>
            <person name="Ward D."/>
            <person name="Feldgarden M."/>
            <person name="Gevers D."/>
            <person name="Chopra A."/>
            <person name="Walker B."/>
            <person name="Young S.K."/>
            <person name="Zeng Q."/>
            <person name="Gargeya S."/>
            <person name="Fitzgerald M."/>
            <person name="Haas B."/>
            <person name="Abouelleil A."/>
            <person name="Alvarado L."/>
            <person name="Arachchi H.M."/>
            <person name="Berlin A.M."/>
            <person name="Chapman S.B."/>
            <person name="Goldberg J."/>
            <person name="Griggs A."/>
            <person name="Gujja S."/>
            <person name="Hansen M."/>
            <person name="Howarth C."/>
            <person name="Imamovic A."/>
            <person name="Larimer J."/>
            <person name="McCowan C."/>
            <person name="Montmayeur A."/>
            <person name="Murphy C."/>
            <person name="Neiman D."/>
            <person name="Pearson M."/>
            <person name="Priest M."/>
            <person name="Roberts A."/>
            <person name="Saif S."/>
            <person name="Shea T."/>
            <person name="Sisk P."/>
            <person name="Sykes S."/>
            <person name="Wortman J."/>
            <person name="Nusbaum C."/>
            <person name="Birren B."/>
        </authorList>
    </citation>
    <scope>NUCLEOTIDE SEQUENCE [LARGE SCALE GENOMIC DNA]</scope>
    <source>
        <strain evidence="1 2">SSU</strain>
    </source>
</reference>
<gene>
    <name evidence="1" type="ORF">HMPREF1171_04099</name>
</gene>
<organism evidence="1 2">
    <name type="scientific">Aeromonas dhakensis</name>
    <dbReference type="NCBI Taxonomy" id="196024"/>
    <lineage>
        <taxon>Bacteria</taxon>
        <taxon>Pseudomonadati</taxon>
        <taxon>Pseudomonadota</taxon>
        <taxon>Gammaproteobacteria</taxon>
        <taxon>Aeromonadales</taxon>
        <taxon>Aeromonadaceae</taxon>
        <taxon>Aeromonas</taxon>
    </lineage>
</organism>
<sequence length="50" mass="5092">MGPDQLVQSLGIGNGEMGWLIHKGSLSEALASMQKPILAQSGVAGDGIDI</sequence>
<keyword evidence="2" id="KW-1185">Reference proteome</keyword>
<dbReference type="Proteomes" id="UP000005149">
    <property type="component" value="Unassembled WGS sequence"/>
</dbReference>
<protein>
    <submittedName>
        <fullName evidence="1">Uncharacterized protein</fullName>
    </submittedName>
</protein>
<accession>K1K1T2</accession>